<comment type="caution">
    <text evidence="1">The sequence shown here is derived from an EMBL/GenBank/DDBJ whole genome shotgun (WGS) entry which is preliminary data.</text>
</comment>
<dbReference type="EMBL" id="JAMQGO010000018">
    <property type="protein sequence ID" value="MCM2563815.1"/>
    <property type="molecule type" value="Genomic_DNA"/>
</dbReference>
<protein>
    <submittedName>
        <fullName evidence="1">Na+/H+ antiporter subunit E</fullName>
    </submittedName>
</protein>
<accession>A0ACC6A054</accession>
<evidence type="ECO:0000313" key="2">
    <source>
        <dbReference type="Proteomes" id="UP001203036"/>
    </source>
</evidence>
<name>A0ACC6A054_9RHOB</name>
<sequence length="163" mass="18124">MMKRVFPHPLLSLALLLVWLGLVNKVTPGNVVLGAILGIAVPFVTGPYWPGRPMIGRPLRVVEYIFVVLWDIVVANFQVAAIILFKPEKNIRSAWVTVPIELTSPEAITVLAGTITMTPGTVSTMLSADSSAILVHCLHADDPEAVRDQIKRRYEWRLKEIFQ</sequence>
<evidence type="ECO:0000313" key="1">
    <source>
        <dbReference type="EMBL" id="MCM2563815.1"/>
    </source>
</evidence>
<keyword evidence="2" id="KW-1185">Reference proteome</keyword>
<reference evidence="1" key="1">
    <citation type="submission" date="2022-06" db="EMBL/GenBank/DDBJ databases">
        <title>Lutimaribacter sp. EGI FJ00013, a novel bacterium isolated from a salt lake sediment enrichment.</title>
        <authorList>
            <person name="Gao L."/>
            <person name="Fang B.-Z."/>
            <person name="Li W.-J."/>
        </authorList>
    </citation>
    <scope>NUCLEOTIDE SEQUENCE</scope>
    <source>
        <strain evidence="1">EGI FJ00013</strain>
    </source>
</reference>
<organism evidence="1 2">
    <name type="scientific">Lutimaribacter degradans</name>
    <dbReference type="NCBI Taxonomy" id="2945989"/>
    <lineage>
        <taxon>Bacteria</taxon>
        <taxon>Pseudomonadati</taxon>
        <taxon>Pseudomonadota</taxon>
        <taxon>Alphaproteobacteria</taxon>
        <taxon>Rhodobacterales</taxon>
        <taxon>Roseobacteraceae</taxon>
        <taxon>Lutimaribacter</taxon>
    </lineage>
</organism>
<proteinExistence type="predicted"/>
<dbReference type="Proteomes" id="UP001203036">
    <property type="component" value="Unassembled WGS sequence"/>
</dbReference>
<gene>
    <name evidence="1" type="ORF">M8744_16830</name>
</gene>